<evidence type="ECO:0000259" key="2">
    <source>
        <dbReference type="Pfam" id="PF13439"/>
    </source>
</evidence>
<gene>
    <name evidence="3" type="primary">epsD_3</name>
    <name evidence="3" type="ORF">PHA8399_03763</name>
</gene>
<dbReference type="EC" id="2.4.-.-" evidence="3"/>
<feature type="domain" description="Glycosyltransferase subfamily 4-like N-terminal" evidence="2">
    <location>
        <begin position="59"/>
        <end position="168"/>
    </location>
</feature>
<dbReference type="PANTHER" id="PTHR12526">
    <property type="entry name" value="GLYCOSYLTRANSFERASE"/>
    <property type="match status" value="1"/>
</dbReference>
<dbReference type="Pfam" id="PF13439">
    <property type="entry name" value="Glyco_transf_4"/>
    <property type="match status" value="1"/>
</dbReference>
<keyword evidence="3" id="KW-0328">Glycosyltransferase</keyword>
<dbReference type="SUPFAM" id="SSF53756">
    <property type="entry name" value="UDP-Glycosyltransferase/glycogen phosphorylase"/>
    <property type="match status" value="1"/>
</dbReference>
<dbReference type="AlphaFoldDB" id="A0A0P1HE30"/>
<protein>
    <submittedName>
        <fullName evidence="3">Putative glycosyltransferase EpsD</fullName>
        <ecNumber evidence="3">2.4.-.-</ecNumber>
    </submittedName>
</protein>
<evidence type="ECO:0000313" key="3">
    <source>
        <dbReference type="EMBL" id="CUI01617.1"/>
    </source>
</evidence>
<evidence type="ECO:0000313" key="4">
    <source>
        <dbReference type="Proteomes" id="UP000051326"/>
    </source>
</evidence>
<feature type="domain" description="Glycosyl transferase family 1" evidence="1">
    <location>
        <begin position="179"/>
        <end position="344"/>
    </location>
</feature>
<dbReference type="EMBL" id="CYSR01000032">
    <property type="protein sequence ID" value="CUI01617.1"/>
    <property type="molecule type" value="Genomic_DNA"/>
</dbReference>
<dbReference type="STRING" id="1396826.PHA8399_03763"/>
<dbReference type="Proteomes" id="UP000051326">
    <property type="component" value="Unassembled WGS sequence"/>
</dbReference>
<dbReference type="Gene3D" id="3.40.50.2000">
    <property type="entry name" value="Glycogen Phosphorylase B"/>
    <property type="match status" value="2"/>
</dbReference>
<proteinExistence type="predicted"/>
<dbReference type="CDD" id="cd03801">
    <property type="entry name" value="GT4_PimA-like"/>
    <property type="match status" value="1"/>
</dbReference>
<evidence type="ECO:0000259" key="1">
    <source>
        <dbReference type="Pfam" id="PF00534"/>
    </source>
</evidence>
<organism evidence="3 4">
    <name type="scientific">Leisingera aquaemixtae</name>
    <dbReference type="NCBI Taxonomy" id="1396826"/>
    <lineage>
        <taxon>Bacteria</taxon>
        <taxon>Pseudomonadati</taxon>
        <taxon>Pseudomonadota</taxon>
        <taxon>Alphaproteobacteria</taxon>
        <taxon>Rhodobacterales</taxon>
        <taxon>Roseobacteraceae</taxon>
        <taxon>Leisingera</taxon>
    </lineage>
</organism>
<keyword evidence="3" id="KW-0808">Transferase</keyword>
<reference evidence="3 4" key="1">
    <citation type="submission" date="2015-09" db="EMBL/GenBank/DDBJ databases">
        <authorList>
            <consortium name="Swine Surveillance"/>
        </authorList>
    </citation>
    <scope>NUCLEOTIDE SEQUENCE [LARGE SCALE GENOMIC DNA]</scope>
    <source>
        <strain evidence="3 4">CECT 8399</strain>
    </source>
</reference>
<dbReference type="InterPro" id="IPR028098">
    <property type="entry name" value="Glyco_trans_4-like_N"/>
</dbReference>
<accession>A0A0P1HE30</accession>
<sequence length="375" mass="40123">MKICHIVDNARPGVGVTQVVYDLMTADGMECRGIFTGRSGLDARFSGLVSQGTITLAASPAELARALSSLKRDGFRLLHVHSRKSAWLCMLARLSGFRIVRTQHFGTAARDRPKRPQALTRLRNVLTGKSWWIDRWAAVSRTSKCYIQSRWGVPDARISIVWNGIDVDKFTPCPAGRRAALRQQLGLEDGWIVLISVGSLVARKRHGSIIKAFADIPDRPGNARLVILGEGSERPRLEQLAADCGLDGKVILPGRRDDVAAWAAVSDIYVHAALDEAFGLAVAEAMACGTPAIAAGTMGPAEIVEDGENGLLVADGSAAGLSAAMARLIADSALRARLGQTARRHAVQRYSLTAMCQGYAALYQSVLPAPGAAHG</sequence>
<dbReference type="InterPro" id="IPR001296">
    <property type="entry name" value="Glyco_trans_1"/>
</dbReference>
<name>A0A0P1HE30_9RHOB</name>
<dbReference type="Pfam" id="PF00534">
    <property type="entry name" value="Glycos_transf_1"/>
    <property type="match status" value="1"/>
</dbReference>
<dbReference type="GO" id="GO:0016757">
    <property type="term" value="F:glycosyltransferase activity"/>
    <property type="evidence" value="ECO:0007669"/>
    <property type="project" value="UniProtKB-KW"/>
</dbReference>